<reference evidence="1" key="1">
    <citation type="submission" date="2022-03" db="EMBL/GenBank/DDBJ databases">
        <title>Streptomyces 7R015 and 7R016 isolated from Barleria lupulina in Thailand.</title>
        <authorList>
            <person name="Kanchanasin P."/>
            <person name="Phongsopitanun W."/>
            <person name="Tanasupawat S."/>
        </authorList>
    </citation>
    <scope>NUCLEOTIDE SEQUENCE</scope>
    <source>
        <strain evidence="1">7R015</strain>
    </source>
</reference>
<comment type="caution">
    <text evidence="1">The sequence shown here is derived from an EMBL/GenBank/DDBJ whole genome shotgun (WGS) entry which is preliminary data.</text>
</comment>
<dbReference type="SUPFAM" id="SSF55781">
    <property type="entry name" value="GAF domain-like"/>
    <property type="match status" value="1"/>
</dbReference>
<sequence length="287" mass="29961">MATGSGAQDSTASAGRKAAVARARSAYETARAEHHEKLAGEADTEALREAHLRIAEIHRSTAACHQTAARLQESYAARLTTWSRDRDRPRPLFMAGVAEACGTSSAALTLVGSTLDQLALAASDEPSRAAQELEFLLGEGPARDATREVRLVAASGLTLRDRWPGYGPAVGELGIAEVAAIPLTLSGACVGALAVFDPAPDFVDSATFSEVAEAITRSMILSTDGAPGLCDDFDMRALVHQAAGMVSVQLDCSVSDALEMIKAHAFAEGVSAQSVADRIVRGLLCLD</sequence>
<dbReference type="Proteomes" id="UP001165269">
    <property type="component" value="Unassembled WGS sequence"/>
</dbReference>
<dbReference type="Gene3D" id="3.30.450.40">
    <property type="match status" value="1"/>
</dbReference>
<evidence type="ECO:0000313" key="2">
    <source>
        <dbReference type="Proteomes" id="UP001165269"/>
    </source>
</evidence>
<name>A0ABS9XZ30_9ACTN</name>
<accession>A0ABS9XZ30</accession>
<organism evidence="1 2">
    <name type="scientific">Streptomyces cylindrosporus</name>
    <dbReference type="NCBI Taxonomy" id="2927583"/>
    <lineage>
        <taxon>Bacteria</taxon>
        <taxon>Bacillati</taxon>
        <taxon>Actinomycetota</taxon>
        <taxon>Actinomycetes</taxon>
        <taxon>Kitasatosporales</taxon>
        <taxon>Streptomycetaceae</taxon>
        <taxon>Streptomyces</taxon>
    </lineage>
</organism>
<protein>
    <submittedName>
        <fullName evidence="1">ANTAR domain-containing protein</fullName>
    </submittedName>
</protein>
<dbReference type="RefSeq" id="WP_242760792.1">
    <property type="nucleotide sequence ID" value="NZ_JALDAY010000001.1"/>
</dbReference>
<gene>
    <name evidence="1" type="ORF">MQP27_03765</name>
</gene>
<keyword evidence="2" id="KW-1185">Reference proteome</keyword>
<dbReference type="InterPro" id="IPR029016">
    <property type="entry name" value="GAF-like_dom_sf"/>
</dbReference>
<evidence type="ECO:0000313" key="1">
    <source>
        <dbReference type="EMBL" id="MCI3270227.1"/>
    </source>
</evidence>
<dbReference type="EMBL" id="JALDAY010000001">
    <property type="protein sequence ID" value="MCI3270227.1"/>
    <property type="molecule type" value="Genomic_DNA"/>
</dbReference>
<proteinExistence type="predicted"/>